<evidence type="ECO:0000256" key="8">
    <source>
        <dbReference type="SAM" id="Phobius"/>
    </source>
</evidence>
<evidence type="ECO:0000313" key="12">
    <source>
        <dbReference type="Proteomes" id="UP000037069"/>
    </source>
</evidence>
<dbReference type="PANTHER" id="PTHR12312:SF16">
    <property type="entry name" value="TWISTED GASTRULATION PROTEIN HOMOLOG 1-A-RELATED"/>
    <property type="match status" value="1"/>
</dbReference>
<feature type="transmembrane region" description="Helical" evidence="8">
    <location>
        <begin position="307"/>
        <end position="326"/>
    </location>
</feature>
<evidence type="ECO:0000256" key="4">
    <source>
        <dbReference type="ARBA" id="ARBA00022525"/>
    </source>
</evidence>
<feature type="non-terminal residue" evidence="11">
    <location>
        <position position="1"/>
    </location>
</feature>
<comment type="subcellular location">
    <subcellularLocation>
        <location evidence="1">Secreted</location>
    </subcellularLocation>
</comment>
<protein>
    <submittedName>
        <fullName evidence="11">Protein twisted gastrulation</fullName>
    </submittedName>
</protein>
<evidence type="ECO:0000256" key="7">
    <source>
        <dbReference type="SAM" id="Coils"/>
    </source>
</evidence>
<dbReference type="PANTHER" id="PTHR12312">
    <property type="entry name" value="TWISTED GASTRULATION PROTEIN HOMOLOG 1-A-RELATED"/>
    <property type="match status" value="1"/>
</dbReference>
<dbReference type="InterPro" id="IPR006761">
    <property type="entry name" value="Tsg"/>
</dbReference>
<evidence type="ECO:0000256" key="5">
    <source>
        <dbReference type="ARBA" id="ARBA00022729"/>
    </source>
</evidence>
<dbReference type="Pfam" id="PF04668">
    <property type="entry name" value="Tsg"/>
    <property type="match status" value="1"/>
</dbReference>
<keyword evidence="6" id="KW-0325">Glycoprotein</keyword>
<sequence length="477" mass="54842">EYVAKSCNEEICGSIVSKCILTQSCKCEQKDESCFKECVLCMGRKYFENCCGCVDLCPKTNSNYEATSLSQKSHVENLEGVPELFEALVTSPADEYSWNILTFPVNYDAVLKGSNLKTNKIYSGKMDSELDPDSSVNCTVVYFDHCVSWNKCRQSCRSYGASSYRWFHDGCCECVGSTCLNYGVNESRCKFCPEEEDEEFDEVDEHFGDDDVRTSFVFSSTTQKNSIFKISTKKKNMITSINFLFLLSLGFLSWAILCYIQQIEQTLQLNTNIPEELTKEIPNMAAQPQPQVLKTTFQSQDKYDICVNFLGIFVCIYALAKITHIAEMYMAKRIRHKVYIPTMQESDVEDSETISDLQEQQENLKWKINKLEKQNNDIKFKLKNVIESQTTASDDVEEQIHNIFITNRHIHLNRQIYVNQGATLNMGMGKEKKEPTTIWEKYMELKNSMVKKTKELTENHMPVVMSSEELENIKAIF</sequence>
<dbReference type="InterPro" id="IPR057726">
    <property type="entry name" value="Tsg_C"/>
</dbReference>
<evidence type="ECO:0000259" key="9">
    <source>
        <dbReference type="Pfam" id="PF04668"/>
    </source>
</evidence>
<evidence type="ECO:0000256" key="6">
    <source>
        <dbReference type="ARBA" id="ARBA00023180"/>
    </source>
</evidence>
<reference evidence="11 12" key="1">
    <citation type="journal article" date="2015" name="Nat. Commun.">
        <title>Lucilia cuprina genome unlocks parasitic fly biology to underpin future interventions.</title>
        <authorList>
            <person name="Anstead C.A."/>
            <person name="Korhonen P.K."/>
            <person name="Young N.D."/>
            <person name="Hall R.S."/>
            <person name="Jex A.R."/>
            <person name="Murali S.C."/>
            <person name="Hughes D.S."/>
            <person name="Lee S.F."/>
            <person name="Perry T."/>
            <person name="Stroehlein A.J."/>
            <person name="Ansell B.R."/>
            <person name="Breugelmans B."/>
            <person name="Hofmann A."/>
            <person name="Qu J."/>
            <person name="Dugan S."/>
            <person name="Lee S.L."/>
            <person name="Chao H."/>
            <person name="Dinh H."/>
            <person name="Han Y."/>
            <person name="Doddapaneni H.V."/>
            <person name="Worley K.C."/>
            <person name="Muzny D.M."/>
            <person name="Ioannidis P."/>
            <person name="Waterhouse R.M."/>
            <person name="Zdobnov E.M."/>
            <person name="James P.J."/>
            <person name="Bagnall N.H."/>
            <person name="Kotze A.C."/>
            <person name="Gibbs R.A."/>
            <person name="Richards S."/>
            <person name="Batterham P."/>
            <person name="Gasser R.B."/>
        </authorList>
    </citation>
    <scope>NUCLEOTIDE SEQUENCE [LARGE SCALE GENOMIC DNA]</scope>
    <source>
        <strain evidence="11 12">LS</strain>
        <tissue evidence="11">Full body</tissue>
    </source>
</reference>
<dbReference type="OrthoDB" id="10037323at2759"/>
<keyword evidence="8" id="KW-0472">Membrane</keyword>
<proteinExistence type="inferred from homology"/>
<evidence type="ECO:0000313" key="11">
    <source>
        <dbReference type="EMBL" id="KNC28586.1"/>
    </source>
</evidence>
<dbReference type="STRING" id="7375.A0A0L0C8I1"/>
<evidence type="ECO:0000256" key="3">
    <source>
        <dbReference type="ARBA" id="ARBA00022473"/>
    </source>
</evidence>
<keyword evidence="3" id="KW-0217">Developmental protein</keyword>
<keyword evidence="12" id="KW-1185">Reference proteome</keyword>
<keyword evidence="5" id="KW-0732">Signal</keyword>
<comment type="caution">
    <text evidence="11">The sequence shown here is derived from an EMBL/GenBank/DDBJ whole genome shotgun (WGS) entry which is preliminary data.</text>
</comment>
<dbReference type="InterPro" id="IPR057635">
    <property type="entry name" value="Tsg_N"/>
</dbReference>
<dbReference type="Proteomes" id="UP000037069">
    <property type="component" value="Unassembled WGS sequence"/>
</dbReference>
<accession>A0A0L0C8I1</accession>
<name>A0A0L0C8I1_LUCCU</name>
<comment type="similarity">
    <text evidence="2">Belongs to the twisted gastrulation protein family.</text>
</comment>
<gene>
    <name evidence="11" type="ORF">FF38_05670</name>
</gene>
<dbReference type="EMBL" id="JRES01000760">
    <property type="protein sequence ID" value="KNC28586.1"/>
    <property type="molecule type" value="Genomic_DNA"/>
</dbReference>
<dbReference type="AlphaFoldDB" id="A0A0L0C8I1"/>
<organism evidence="11 12">
    <name type="scientific">Lucilia cuprina</name>
    <name type="common">Green bottle fly</name>
    <name type="synonym">Australian sheep blowfly</name>
    <dbReference type="NCBI Taxonomy" id="7375"/>
    <lineage>
        <taxon>Eukaryota</taxon>
        <taxon>Metazoa</taxon>
        <taxon>Ecdysozoa</taxon>
        <taxon>Arthropoda</taxon>
        <taxon>Hexapoda</taxon>
        <taxon>Insecta</taxon>
        <taxon>Pterygota</taxon>
        <taxon>Neoptera</taxon>
        <taxon>Endopterygota</taxon>
        <taxon>Diptera</taxon>
        <taxon>Brachycera</taxon>
        <taxon>Muscomorpha</taxon>
        <taxon>Oestroidea</taxon>
        <taxon>Calliphoridae</taxon>
        <taxon>Luciliinae</taxon>
        <taxon>Lucilia</taxon>
    </lineage>
</organism>
<evidence type="ECO:0000256" key="2">
    <source>
        <dbReference type="ARBA" id="ARBA00010047"/>
    </source>
</evidence>
<keyword evidence="4" id="KW-0964">Secreted</keyword>
<dbReference type="Pfam" id="PF23782">
    <property type="entry name" value="Tsg_N"/>
    <property type="match status" value="1"/>
</dbReference>
<feature type="transmembrane region" description="Helical" evidence="8">
    <location>
        <begin position="243"/>
        <end position="262"/>
    </location>
</feature>
<evidence type="ECO:0000256" key="1">
    <source>
        <dbReference type="ARBA" id="ARBA00004613"/>
    </source>
</evidence>
<feature type="domain" description="Tsg C-terminal" evidence="9">
    <location>
        <begin position="69"/>
        <end position="193"/>
    </location>
</feature>
<evidence type="ECO:0000259" key="10">
    <source>
        <dbReference type="Pfam" id="PF23782"/>
    </source>
</evidence>
<keyword evidence="8" id="KW-1133">Transmembrane helix</keyword>
<dbReference type="GO" id="GO:0030510">
    <property type="term" value="P:regulation of BMP signaling pathway"/>
    <property type="evidence" value="ECO:0007669"/>
    <property type="project" value="TreeGrafter"/>
</dbReference>
<dbReference type="GO" id="GO:0005615">
    <property type="term" value="C:extracellular space"/>
    <property type="evidence" value="ECO:0007669"/>
    <property type="project" value="TreeGrafter"/>
</dbReference>
<keyword evidence="7" id="KW-0175">Coiled coil</keyword>
<feature type="coiled-coil region" evidence="7">
    <location>
        <begin position="354"/>
        <end position="388"/>
    </location>
</feature>
<keyword evidence="8" id="KW-0812">Transmembrane</keyword>
<feature type="domain" description="Tsg N-terminal" evidence="10">
    <location>
        <begin position="6"/>
        <end position="62"/>
    </location>
</feature>